<evidence type="ECO:0000313" key="6">
    <source>
        <dbReference type="EMBL" id="AML50163.1"/>
    </source>
</evidence>
<dbReference type="GO" id="GO:0043565">
    <property type="term" value="F:sequence-specific DNA binding"/>
    <property type="evidence" value="ECO:0007669"/>
    <property type="project" value="TreeGrafter"/>
</dbReference>
<evidence type="ECO:0000313" key="7">
    <source>
        <dbReference type="Proteomes" id="UP000070371"/>
    </source>
</evidence>
<keyword evidence="3" id="KW-0238">DNA-binding</keyword>
<dbReference type="GO" id="GO:0006351">
    <property type="term" value="P:DNA-templated transcription"/>
    <property type="evidence" value="ECO:0007669"/>
    <property type="project" value="TreeGrafter"/>
</dbReference>
<keyword evidence="4" id="KW-0804">Transcription</keyword>
<dbReference type="InterPro" id="IPR058163">
    <property type="entry name" value="LysR-type_TF_proteobact-type"/>
</dbReference>
<dbReference type="Gene3D" id="1.10.10.10">
    <property type="entry name" value="Winged helix-like DNA-binding domain superfamily/Winged helix DNA-binding domain"/>
    <property type="match status" value="1"/>
</dbReference>
<dbReference type="InterPro" id="IPR036388">
    <property type="entry name" value="WH-like_DNA-bd_sf"/>
</dbReference>
<proteinExistence type="inferred from homology"/>
<dbReference type="InterPro" id="IPR005119">
    <property type="entry name" value="LysR_subst-bd"/>
</dbReference>
<evidence type="ECO:0000256" key="3">
    <source>
        <dbReference type="ARBA" id="ARBA00023125"/>
    </source>
</evidence>
<evidence type="ECO:0000256" key="4">
    <source>
        <dbReference type="ARBA" id="ARBA00023163"/>
    </source>
</evidence>
<keyword evidence="2" id="KW-0805">Transcription regulation</keyword>
<dbReference type="GO" id="GO:0003700">
    <property type="term" value="F:DNA-binding transcription factor activity"/>
    <property type="evidence" value="ECO:0007669"/>
    <property type="project" value="InterPro"/>
</dbReference>
<dbReference type="PRINTS" id="PR00039">
    <property type="entry name" value="HTHLYSR"/>
</dbReference>
<accession>A0A126UVR3</accession>
<feature type="domain" description="HTH lysR-type" evidence="5">
    <location>
        <begin position="4"/>
        <end position="61"/>
    </location>
</feature>
<dbReference type="OrthoDB" id="9804958at2"/>
<evidence type="ECO:0000256" key="1">
    <source>
        <dbReference type="ARBA" id="ARBA00009437"/>
    </source>
</evidence>
<dbReference type="SUPFAM" id="SSF46785">
    <property type="entry name" value="Winged helix' DNA-binding domain"/>
    <property type="match status" value="1"/>
</dbReference>
<evidence type="ECO:0000259" key="5">
    <source>
        <dbReference type="PROSITE" id="PS50931"/>
    </source>
</evidence>
<reference evidence="6 7" key="1">
    <citation type="submission" date="2016-02" db="EMBL/GenBank/DDBJ databases">
        <title>Complete genome sequence of Halocynthiibacter arcticus PAMC 20958t from arctic marine sediment.</title>
        <authorList>
            <person name="Lee Y.M."/>
            <person name="Baek K."/>
            <person name="Lee H.K."/>
            <person name="Shin S.C."/>
        </authorList>
    </citation>
    <scope>NUCLEOTIDE SEQUENCE [LARGE SCALE GENOMIC DNA]</scope>
    <source>
        <strain evidence="6">PAMC 20958</strain>
    </source>
</reference>
<dbReference type="Gene3D" id="3.40.190.10">
    <property type="entry name" value="Periplasmic binding protein-like II"/>
    <property type="match status" value="2"/>
</dbReference>
<dbReference type="RefSeq" id="WP_039004502.1">
    <property type="nucleotide sequence ID" value="NZ_CP014327.1"/>
</dbReference>
<gene>
    <name evidence="6" type="ORF">RC74_01775</name>
</gene>
<dbReference type="PANTHER" id="PTHR30537:SF26">
    <property type="entry name" value="GLYCINE CLEAVAGE SYSTEM TRANSCRIPTIONAL ACTIVATOR"/>
    <property type="match status" value="1"/>
</dbReference>
<protein>
    <recommendedName>
        <fullName evidence="5">HTH lysR-type domain-containing protein</fullName>
    </recommendedName>
</protein>
<dbReference type="InterPro" id="IPR036390">
    <property type="entry name" value="WH_DNA-bd_sf"/>
</dbReference>
<dbReference type="Pfam" id="PF03466">
    <property type="entry name" value="LysR_substrate"/>
    <property type="match status" value="1"/>
</dbReference>
<dbReference type="PANTHER" id="PTHR30537">
    <property type="entry name" value="HTH-TYPE TRANSCRIPTIONAL REGULATOR"/>
    <property type="match status" value="1"/>
</dbReference>
<name>A0A126UVR3_9RHOB</name>
<dbReference type="Pfam" id="PF00126">
    <property type="entry name" value="HTH_1"/>
    <property type="match status" value="1"/>
</dbReference>
<organism evidence="6 7">
    <name type="scientific">Falsihalocynthiibacter arcticus</name>
    <dbReference type="NCBI Taxonomy" id="1579316"/>
    <lineage>
        <taxon>Bacteria</taxon>
        <taxon>Pseudomonadati</taxon>
        <taxon>Pseudomonadota</taxon>
        <taxon>Alphaproteobacteria</taxon>
        <taxon>Rhodobacterales</taxon>
        <taxon>Roseobacteraceae</taxon>
        <taxon>Falsihalocynthiibacter</taxon>
    </lineage>
</organism>
<dbReference type="Proteomes" id="UP000070371">
    <property type="component" value="Chromosome"/>
</dbReference>
<dbReference type="KEGG" id="hat:RC74_01775"/>
<keyword evidence="7" id="KW-1185">Reference proteome</keyword>
<dbReference type="STRING" id="1579316.RC74_01775"/>
<dbReference type="SUPFAM" id="SSF53850">
    <property type="entry name" value="Periplasmic binding protein-like II"/>
    <property type="match status" value="1"/>
</dbReference>
<evidence type="ECO:0000256" key="2">
    <source>
        <dbReference type="ARBA" id="ARBA00023015"/>
    </source>
</evidence>
<dbReference type="InterPro" id="IPR000847">
    <property type="entry name" value="LysR_HTH_N"/>
</dbReference>
<dbReference type="FunFam" id="1.10.10.10:FF:000001">
    <property type="entry name" value="LysR family transcriptional regulator"/>
    <property type="match status" value="1"/>
</dbReference>
<comment type="similarity">
    <text evidence="1">Belongs to the LysR transcriptional regulatory family.</text>
</comment>
<dbReference type="PROSITE" id="PS50931">
    <property type="entry name" value="HTH_LYSR"/>
    <property type="match status" value="1"/>
</dbReference>
<sequence>MRNINLNTLQMFDAAARHQNFRLAAEELNLTQGAVAQRIRQLETDLGQPLFERLPRGLKLTKQGQAYHKSIHQALAIITTATAVFKPDGRRMTLSVPPSFATKWLVPRLPDFEWAHPEIELQIRAEEGLADFKNDGIDLAIRQGAPPFAENLDWALFAPLNLVAIGHHDQPITSVSDFARYTLIQDSHKHWDALINAEEIAPERRFLQFNQTALAMDAAQNGQGIALIPHIFINLTDKAQRVLWSLPASDNVGFYLVWLKCAAQKTASVAVRDWLLGALPPR</sequence>
<dbReference type="EMBL" id="CP014327">
    <property type="protein sequence ID" value="AML50163.1"/>
    <property type="molecule type" value="Genomic_DNA"/>
</dbReference>
<dbReference type="AlphaFoldDB" id="A0A126UVR3"/>